<dbReference type="InterPro" id="IPR027417">
    <property type="entry name" value="P-loop_NTPase"/>
</dbReference>
<evidence type="ECO:0000313" key="7">
    <source>
        <dbReference type="Proteomes" id="UP001140949"/>
    </source>
</evidence>
<dbReference type="SUPFAM" id="SSF52540">
    <property type="entry name" value="P-loop containing nucleoside triphosphate hydrolases"/>
    <property type="match status" value="1"/>
</dbReference>
<keyword evidence="2" id="KW-0378">Hydrolase</keyword>
<dbReference type="GO" id="GO:0016787">
    <property type="term" value="F:hydrolase activity"/>
    <property type="evidence" value="ECO:0007669"/>
    <property type="project" value="UniProtKB-KW"/>
</dbReference>
<dbReference type="EMBL" id="JANAVB010043620">
    <property type="protein sequence ID" value="KAJ6792356.1"/>
    <property type="molecule type" value="Genomic_DNA"/>
</dbReference>
<keyword evidence="4" id="KW-0067">ATP-binding</keyword>
<dbReference type="GO" id="GO:0004386">
    <property type="term" value="F:helicase activity"/>
    <property type="evidence" value="ECO:0007669"/>
    <property type="project" value="UniProtKB-KW"/>
</dbReference>
<dbReference type="Gene3D" id="3.40.50.300">
    <property type="entry name" value="P-loop containing nucleotide triphosphate hydrolases"/>
    <property type="match status" value="1"/>
</dbReference>
<dbReference type="PANTHER" id="PTHR47960">
    <property type="entry name" value="DEAD-BOX ATP-DEPENDENT RNA HELICASE 50"/>
    <property type="match status" value="1"/>
</dbReference>
<organism evidence="6 7">
    <name type="scientific">Iris pallida</name>
    <name type="common">Sweet iris</name>
    <dbReference type="NCBI Taxonomy" id="29817"/>
    <lineage>
        <taxon>Eukaryota</taxon>
        <taxon>Viridiplantae</taxon>
        <taxon>Streptophyta</taxon>
        <taxon>Embryophyta</taxon>
        <taxon>Tracheophyta</taxon>
        <taxon>Spermatophyta</taxon>
        <taxon>Magnoliopsida</taxon>
        <taxon>Liliopsida</taxon>
        <taxon>Asparagales</taxon>
        <taxon>Iridaceae</taxon>
        <taxon>Iridoideae</taxon>
        <taxon>Irideae</taxon>
        <taxon>Iris</taxon>
    </lineage>
</organism>
<keyword evidence="7" id="KW-1185">Reference proteome</keyword>
<evidence type="ECO:0000256" key="4">
    <source>
        <dbReference type="ARBA" id="ARBA00022840"/>
    </source>
</evidence>
<dbReference type="InterPro" id="IPR014001">
    <property type="entry name" value="Helicase_ATP-bd"/>
</dbReference>
<reference evidence="6" key="2">
    <citation type="submission" date="2023-04" db="EMBL/GenBank/DDBJ databases">
        <authorList>
            <person name="Bruccoleri R.E."/>
            <person name="Oakeley E.J."/>
            <person name="Faust A.-M."/>
            <person name="Dessus-Babus S."/>
            <person name="Altorfer M."/>
            <person name="Burckhardt D."/>
            <person name="Oertli M."/>
            <person name="Naumann U."/>
            <person name="Petersen F."/>
            <person name="Wong J."/>
        </authorList>
    </citation>
    <scope>NUCLEOTIDE SEQUENCE</scope>
    <source>
        <strain evidence="6">GSM-AAB239-AS_SAM_17_03QT</strain>
        <tissue evidence="6">Leaf</tissue>
    </source>
</reference>
<reference evidence="6" key="1">
    <citation type="journal article" date="2023" name="GigaByte">
        <title>Genome assembly of the bearded iris, Iris pallida Lam.</title>
        <authorList>
            <person name="Bruccoleri R.E."/>
            <person name="Oakeley E.J."/>
            <person name="Faust A.M.E."/>
            <person name="Altorfer M."/>
            <person name="Dessus-Babus S."/>
            <person name="Burckhardt D."/>
            <person name="Oertli M."/>
            <person name="Naumann U."/>
            <person name="Petersen F."/>
            <person name="Wong J."/>
        </authorList>
    </citation>
    <scope>NUCLEOTIDE SEQUENCE</scope>
    <source>
        <strain evidence="6">GSM-AAB239-AS_SAM_17_03QT</strain>
    </source>
</reference>
<sequence length="154" mass="17178">MSLGTGICSSFGRKSCIIADQSGSGKTLAYLVPIVQHMRQEELKRLSESSAKSPRIVILVPTAELASQMLNICWSISKNGIPFRSMVATRGFKQKTQLDSLKQELEVLIATPGRIIFLLQEGFVKLDNLKWCCHLLIALFKSSLFCWKKTFGII</sequence>
<evidence type="ECO:0000256" key="2">
    <source>
        <dbReference type="ARBA" id="ARBA00022801"/>
    </source>
</evidence>
<dbReference type="GO" id="GO:0005524">
    <property type="term" value="F:ATP binding"/>
    <property type="evidence" value="ECO:0007669"/>
    <property type="project" value="UniProtKB-KW"/>
</dbReference>
<evidence type="ECO:0000259" key="5">
    <source>
        <dbReference type="PROSITE" id="PS51192"/>
    </source>
</evidence>
<protein>
    <submittedName>
        <fullName evidence="6">DEAD-box ATP-dependent RNA helicase 50</fullName>
    </submittedName>
</protein>
<evidence type="ECO:0000313" key="6">
    <source>
        <dbReference type="EMBL" id="KAJ6792356.1"/>
    </source>
</evidence>
<dbReference type="InterPro" id="IPR011545">
    <property type="entry name" value="DEAD/DEAH_box_helicase_dom"/>
</dbReference>
<dbReference type="AlphaFoldDB" id="A0AAX6DKR8"/>
<dbReference type="Proteomes" id="UP001140949">
    <property type="component" value="Unassembled WGS sequence"/>
</dbReference>
<feature type="domain" description="Helicase ATP-binding" evidence="5">
    <location>
        <begin position="7"/>
        <end position="132"/>
    </location>
</feature>
<keyword evidence="1" id="KW-0547">Nucleotide-binding</keyword>
<keyword evidence="3 6" id="KW-0347">Helicase</keyword>
<comment type="caution">
    <text evidence="6">The sequence shown here is derived from an EMBL/GenBank/DDBJ whole genome shotgun (WGS) entry which is preliminary data.</text>
</comment>
<gene>
    <name evidence="6" type="ORF">M6B38_239160</name>
</gene>
<dbReference type="GO" id="GO:0003676">
    <property type="term" value="F:nucleic acid binding"/>
    <property type="evidence" value="ECO:0007669"/>
    <property type="project" value="InterPro"/>
</dbReference>
<evidence type="ECO:0000256" key="3">
    <source>
        <dbReference type="ARBA" id="ARBA00022806"/>
    </source>
</evidence>
<dbReference type="Pfam" id="PF00270">
    <property type="entry name" value="DEAD"/>
    <property type="match status" value="1"/>
</dbReference>
<name>A0AAX6DKR8_IRIPA</name>
<proteinExistence type="predicted"/>
<dbReference type="PROSITE" id="PS51192">
    <property type="entry name" value="HELICASE_ATP_BIND_1"/>
    <property type="match status" value="1"/>
</dbReference>
<evidence type="ECO:0000256" key="1">
    <source>
        <dbReference type="ARBA" id="ARBA00022741"/>
    </source>
</evidence>
<accession>A0AAX6DKR8</accession>